<name>A0ABW0MY87_9ACTN</name>
<feature type="transmembrane region" description="Helical" evidence="7">
    <location>
        <begin position="66"/>
        <end position="83"/>
    </location>
</feature>
<gene>
    <name evidence="7" type="primary">crgA</name>
    <name evidence="8" type="ORF">ACFPKY_04570</name>
</gene>
<evidence type="ECO:0000313" key="8">
    <source>
        <dbReference type="EMBL" id="MFC5492358.1"/>
    </source>
</evidence>
<comment type="similarity">
    <text evidence="7">Belongs to the CrgA family.</text>
</comment>
<protein>
    <recommendedName>
        <fullName evidence="7">Cell division protein CrgA</fullName>
    </recommendedName>
</protein>
<keyword evidence="3 7" id="KW-0812">Transmembrane</keyword>
<keyword evidence="2 7" id="KW-0132">Cell division</keyword>
<comment type="subcellular location">
    <subcellularLocation>
        <location evidence="7">Cell membrane</location>
        <topology evidence="7">Multi-pass membrane protein</topology>
    </subcellularLocation>
</comment>
<comment type="function">
    <text evidence="7">Involved in cell division.</text>
</comment>
<evidence type="ECO:0000256" key="2">
    <source>
        <dbReference type="ARBA" id="ARBA00022618"/>
    </source>
</evidence>
<comment type="caution">
    <text evidence="8">The sequence shown here is derived from an EMBL/GenBank/DDBJ whole genome shotgun (WGS) entry which is preliminary data.</text>
</comment>
<evidence type="ECO:0000256" key="5">
    <source>
        <dbReference type="ARBA" id="ARBA00023136"/>
    </source>
</evidence>
<sequence length="152" mass="16559">MAKAKLDPLAPVRGPIFTVRFIVALVAIVLGIAWMTYYYVAVRVDPTAFPVPDAGSPKFMADLGNWNYLIGFGLIFLGLVVSAHPSTPLGRGRGVVVGMLGCFLVGLIWICTYYVFSDDISSIPVFNDLGQKNLFVGIGFMAIGFTFATRWE</sequence>
<comment type="caution">
    <text evidence="7">Lacks conserved residue(s) required for the propagation of feature annotation.</text>
</comment>
<feature type="transmembrane region" description="Helical" evidence="7">
    <location>
        <begin position="95"/>
        <end position="115"/>
    </location>
</feature>
<keyword evidence="5 7" id="KW-0472">Membrane</keyword>
<dbReference type="InterPro" id="IPR009619">
    <property type="entry name" value="CrgA"/>
</dbReference>
<evidence type="ECO:0000256" key="6">
    <source>
        <dbReference type="ARBA" id="ARBA00023306"/>
    </source>
</evidence>
<evidence type="ECO:0000256" key="3">
    <source>
        <dbReference type="ARBA" id="ARBA00022692"/>
    </source>
</evidence>
<dbReference type="HAMAP" id="MF_00631">
    <property type="entry name" value="CrgA"/>
    <property type="match status" value="1"/>
</dbReference>
<keyword evidence="1 7" id="KW-1003">Cell membrane</keyword>
<dbReference type="Proteomes" id="UP001595956">
    <property type="component" value="Unassembled WGS sequence"/>
</dbReference>
<keyword evidence="9" id="KW-1185">Reference proteome</keyword>
<dbReference type="EMBL" id="JBHSMD010000001">
    <property type="protein sequence ID" value="MFC5492358.1"/>
    <property type="molecule type" value="Genomic_DNA"/>
</dbReference>
<dbReference type="RefSeq" id="WP_345176461.1">
    <property type="nucleotide sequence ID" value="NZ_BAABFQ010000006.1"/>
</dbReference>
<proteinExistence type="inferred from homology"/>
<reference evidence="9" key="1">
    <citation type="journal article" date="2019" name="Int. J. Syst. Evol. Microbiol.">
        <title>The Global Catalogue of Microorganisms (GCM) 10K type strain sequencing project: providing services to taxonomists for standard genome sequencing and annotation.</title>
        <authorList>
            <consortium name="The Broad Institute Genomics Platform"/>
            <consortium name="The Broad Institute Genome Sequencing Center for Infectious Disease"/>
            <person name="Wu L."/>
            <person name="Ma J."/>
        </authorList>
    </citation>
    <scope>NUCLEOTIDE SEQUENCE [LARGE SCALE GENOMIC DNA]</scope>
    <source>
        <strain evidence="9">KACC 13778</strain>
    </source>
</reference>
<evidence type="ECO:0000313" key="9">
    <source>
        <dbReference type="Proteomes" id="UP001595956"/>
    </source>
</evidence>
<organism evidence="8 9">
    <name type="scientific">Nocardioides caricicola</name>
    <dbReference type="NCBI Taxonomy" id="634770"/>
    <lineage>
        <taxon>Bacteria</taxon>
        <taxon>Bacillati</taxon>
        <taxon>Actinomycetota</taxon>
        <taxon>Actinomycetes</taxon>
        <taxon>Propionibacteriales</taxon>
        <taxon>Nocardioidaceae</taxon>
        <taxon>Nocardioides</taxon>
    </lineage>
</organism>
<dbReference type="Pfam" id="PF06781">
    <property type="entry name" value="CrgA"/>
    <property type="match status" value="2"/>
</dbReference>
<feature type="transmembrane region" description="Helical" evidence="7">
    <location>
        <begin position="135"/>
        <end position="151"/>
    </location>
</feature>
<evidence type="ECO:0000256" key="1">
    <source>
        <dbReference type="ARBA" id="ARBA00022475"/>
    </source>
</evidence>
<accession>A0ABW0MY87</accession>
<feature type="transmembrane region" description="Helical" evidence="7">
    <location>
        <begin position="21"/>
        <end position="40"/>
    </location>
</feature>
<keyword evidence="6 7" id="KW-0131">Cell cycle</keyword>
<keyword evidence="4 7" id="KW-1133">Transmembrane helix</keyword>
<evidence type="ECO:0000256" key="4">
    <source>
        <dbReference type="ARBA" id="ARBA00022989"/>
    </source>
</evidence>
<evidence type="ECO:0000256" key="7">
    <source>
        <dbReference type="HAMAP-Rule" id="MF_00631"/>
    </source>
</evidence>
<dbReference type="GO" id="GO:0051301">
    <property type="term" value="P:cell division"/>
    <property type="evidence" value="ECO:0007669"/>
    <property type="project" value="UniProtKB-KW"/>
</dbReference>